<evidence type="ECO:0000313" key="1">
    <source>
        <dbReference type="EMBL" id="CDW80544.1"/>
    </source>
</evidence>
<keyword evidence="2" id="KW-1185">Reference proteome</keyword>
<dbReference type="EMBL" id="CCKQ01009076">
    <property type="protein sequence ID" value="CDW80544.1"/>
    <property type="molecule type" value="Genomic_DNA"/>
</dbReference>
<proteinExistence type="predicted"/>
<evidence type="ECO:0000313" key="2">
    <source>
        <dbReference type="Proteomes" id="UP000039865"/>
    </source>
</evidence>
<dbReference type="OrthoDB" id="302686at2759"/>
<protein>
    <submittedName>
        <fullName evidence="1">Uncharacterized protein</fullName>
    </submittedName>
</protein>
<dbReference type="Proteomes" id="UP000039865">
    <property type="component" value="Unassembled WGS sequence"/>
</dbReference>
<dbReference type="InParanoid" id="A0A078AE59"/>
<name>A0A078AE59_STYLE</name>
<gene>
    <name evidence="1" type="primary">Contig16818.g17919</name>
    <name evidence="1" type="ORF">STYLEM_9546</name>
</gene>
<dbReference type="AlphaFoldDB" id="A0A078AE59"/>
<sequence>MLEMPKRLASQKSNLDANFLFRLLSSQSTRYTLQEPSQYTRYKTIGSFLGVKECLYCDTDASDSVEIRNLLMLCATKATIQQEFYNVKNINNILYNRQVHLVSVFKDYLIYDDICEFITAYYNIKEAKKLFGKLALNESEKQQQAQTIAFTPNYHNLELKHLLL</sequence>
<accession>A0A078AE59</accession>
<organism evidence="1 2">
    <name type="scientific">Stylonychia lemnae</name>
    <name type="common">Ciliate</name>
    <dbReference type="NCBI Taxonomy" id="5949"/>
    <lineage>
        <taxon>Eukaryota</taxon>
        <taxon>Sar</taxon>
        <taxon>Alveolata</taxon>
        <taxon>Ciliophora</taxon>
        <taxon>Intramacronucleata</taxon>
        <taxon>Spirotrichea</taxon>
        <taxon>Stichotrichia</taxon>
        <taxon>Sporadotrichida</taxon>
        <taxon>Oxytrichidae</taxon>
        <taxon>Stylonychinae</taxon>
        <taxon>Stylonychia</taxon>
    </lineage>
</organism>
<reference evidence="1 2" key="1">
    <citation type="submission" date="2014-06" db="EMBL/GenBank/DDBJ databases">
        <authorList>
            <person name="Swart Estienne"/>
        </authorList>
    </citation>
    <scope>NUCLEOTIDE SEQUENCE [LARGE SCALE GENOMIC DNA]</scope>
    <source>
        <strain evidence="1 2">130c</strain>
    </source>
</reference>